<proteinExistence type="predicted"/>
<evidence type="ECO:0000256" key="1">
    <source>
        <dbReference type="SAM" id="MobiDB-lite"/>
    </source>
</evidence>
<evidence type="ECO:0000313" key="2">
    <source>
        <dbReference type="EMBL" id="KAK4029404.1"/>
    </source>
</evidence>
<sequence>MELKPSQSEKGGGQVLPYHRTSTAARKQKAAHGNKRLSKKEGRARLAFSSRSVKPNQSDKKYSPKHRDNILSVGQNFLLDLILNLEATALYGSKATSERPHYGVCIIRSSKEDSASSSPCDRENRRRCE</sequence>
<feature type="region of interest" description="Disordered" evidence="1">
    <location>
        <begin position="108"/>
        <end position="129"/>
    </location>
</feature>
<gene>
    <name evidence="2" type="ORF">OUZ56_022397</name>
</gene>
<keyword evidence="3" id="KW-1185">Reference proteome</keyword>
<comment type="caution">
    <text evidence="2">The sequence shown here is derived from an EMBL/GenBank/DDBJ whole genome shotgun (WGS) entry which is preliminary data.</text>
</comment>
<dbReference type="Proteomes" id="UP001234178">
    <property type="component" value="Unassembled WGS sequence"/>
</dbReference>
<protein>
    <submittedName>
        <fullName evidence="2">Uncharacterized protein</fullName>
    </submittedName>
</protein>
<accession>A0ABR0AWA2</accession>
<evidence type="ECO:0000313" key="3">
    <source>
        <dbReference type="Proteomes" id="UP001234178"/>
    </source>
</evidence>
<name>A0ABR0AWA2_9CRUS</name>
<feature type="compositionally biased region" description="Basic residues" evidence="1">
    <location>
        <begin position="26"/>
        <end position="38"/>
    </location>
</feature>
<reference evidence="2 3" key="1">
    <citation type="journal article" date="2023" name="Nucleic Acids Res.">
        <title>The hologenome of Daphnia magna reveals possible DNA methylation and microbiome-mediated evolution of the host genome.</title>
        <authorList>
            <person name="Chaturvedi A."/>
            <person name="Li X."/>
            <person name="Dhandapani V."/>
            <person name="Marshall H."/>
            <person name="Kissane S."/>
            <person name="Cuenca-Cambronero M."/>
            <person name="Asole G."/>
            <person name="Calvet F."/>
            <person name="Ruiz-Romero M."/>
            <person name="Marangio P."/>
            <person name="Guigo R."/>
            <person name="Rago D."/>
            <person name="Mirbahai L."/>
            <person name="Eastwood N."/>
            <person name="Colbourne J.K."/>
            <person name="Zhou J."/>
            <person name="Mallon E."/>
            <person name="Orsini L."/>
        </authorList>
    </citation>
    <scope>NUCLEOTIDE SEQUENCE [LARGE SCALE GENOMIC DNA]</scope>
    <source>
        <strain evidence="2">LRV0_1</strain>
    </source>
</reference>
<feature type="compositionally biased region" description="Basic and acidic residues" evidence="1">
    <location>
        <begin position="109"/>
        <end position="129"/>
    </location>
</feature>
<organism evidence="2 3">
    <name type="scientific">Daphnia magna</name>
    <dbReference type="NCBI Taxonomy" id="35525"/>
    <lineage>
        <taxon>Eukaryota</taxon>
        <taxon>Metazoa</taxon>
        <taxon>Ecdysozoa</taxon>
        <taxon>Arthropoda</taxon>
        <taxon>Crustacea</taxon>
        <taxon>Branchiopoda</taxon>
        <taxon>Diplostraca</taxon>
        <taxon>Cladocera</taxon>
        <taxon>Anomopoda</taxon>
        <taxon>Daphniidae</taxon>
        <taxon>Daphnia</taxon>
    </lineage>
</organism>
<feature type="compositionally biased region" description="Basic and acidic residues" evidence="1">
    <location>
        <begin position="57"/>
        <end position="67"/>
    </location>
</feature>
<feature type="region of interest" description="Disordered" evidence="1">
    <location>
        <begin position="1"/>
        <end position="67"/>
    </location>
</feature>
<dbReference type="EMBL" id="JAOYFB010000039">
    <property type="protein sequence ID" value="KAK4029404.1"/>
    <property type="molecule type" value="Genomic_DNA"/>
</dbReference>